<evidence type="ECO:0000313" key="5">
    <source>
        <dbReference type="Proteomes" id="UP001610563"/>
    </source>
</evidence>
<dbReference type="InterPro" id="IPR007219">
    <property type="entry name" value="XnlR_reg_dom"/>
</dbReference>
<reference evidence="4 5" key="1">
    <citation type="submission" date="2024-07" db="EMBL/GenBank/DDBJ databases">
        <title>Section-level genome sequencing and comparative genomics of Aspergillus sections Usti and Cavernicolus.</title>
        <authorList>
            <consortium name="Lawrence Berkeley National Laboratory"/>
            <person name="Nybo J.L."/>
            <person name="Vesth T.C."/>
            <person name="Theobald S."/>
            <person name="Frisvad J.C."/>
            <person name="Larsen T.O."/>
            <person name="Kjaerboelling I."/>
            <person name="Rothschild-Mancinelli K."/>
            <person name="Lyhne E.K."/>
            <person name="Kogle M.E."/>
            <person name="Barry K."/>
            <person name="Clum A."/>
            <person name="Na H."/>
            <person name="Ledsgaard L."/>
            <person name="Lin J."/>
            <person name="Lipzen A."/>
            <person name="Kuo A."/>
            <person name="Riley R."/>
            <person name="Mondo S."/>
            <person name="Labutti K."/>
            <person name="Haridas S."/>
            <person name="Pangalinan J."/>
            <person name="Salamov A.A."/>
            <person name="Simmons B.A."/>
            <person name="Magnuson J.K."/>
            <person name="Chen J."/>
            <person name="Drula E."/>
            <person name="Henrissat B."/>
            <person name="Wiebenga A."/>
            <person name="Lubbers R.J."/>
            <person name="Gomes A.C."/>
            <person name="Makela M.R."/>
            <person name="Stajich J."/>
            <person name="Grigoriev I.V."/>
            <person name="Mortensen U.H."/>
            <person name="De Vries R.P."/>
            <person name="Baker S.E."/>
            <person name="Andersen M.R."/>
        </authorList>
    </citation>
    <scope>NUCLEOTIDE SEQUENCE [LARGE SCALE GENOMIC DNA]</scope>
    <source>
        <strain evidence="4 5">CBS 209.92</strain>
    </source>
</reference>
<feature type="domain" description="Xylanolytic transcriptional activator regulatory" evidence="3">
    <location>
        <begin position="164"/>
        <end position="245"/>
    </location>
</feature>
<evidence type="ECO:0000256" key="2">
    <source>
        <dbReference type="SAM" id="MobiDB-lite"/>
    </source>
</evidence>
<evidence type="ECO:0000256" key="1">
    <source>
        <dbReference type="ARBA" id="ARBA00023242"/>
    </source>
</evidence>
<proteinExistence type="predicted"/>
<dbReference type="InterPro" id="IPR050987">
    <property type="entry name" value="AtrR-like"/>
</dbReference>
<dbReference type="PANTHER" id="PTHR46910:SF17">
    <property type="entry name" value="SCFA-RELATED"/>
    <property type="match status" value="1"/>
</dbReference>
<evidence type="ECO:0000259" key="3">
    <source>
        <dbReference type="SMART" id="SM00906"/>
    </source>
</evidence>
<accession>A0ABR4GKZ8</accession>
<evidence type="ECO:0000313" key="4">
    <source>
        <dbReference type="EMBL" id="KAL2799734.1"/>
    </source>
</evidence>
<comment type="caution">
    <text evidence="4">The sequence shown here is derived from an EMBL/GenBank/DDBJ whole genome shotgun (WGS) entry which is preliminary data.</text>
</comment>
<dbReference type="Pfam" id="PF04082">
    <property type="entry name" value="Fungal_trans"/>
    <property type="match status" value="1"/>
</dbReference>
<dbReference type="PANTHER" id="PTHR46910">
    <property type="entry name" value="TRANSCRIPTION FACTOR PDR1"/>
    <property type="match status" value="1"/>
</dbReference>
<keyword evidence="1" id="KW-0539">Nucleus</keyword>
<dbReference type="CDD" id="cd12148">
    <property type="entry name" value="fungal_TF_MHR"/>
    <property type="match status" value="1"/>
</dbReference>
<organism evidence="4 5">
    <name type="scientific">Aspergillus keveii</name>
    <dbReference type="NCBI Taxonomy" id="714993"/>
    <lineage>
        <taxon>Eukaryota</taxon>
        <taxon>Fungi</taxon>
        <taxon>Dikarya</taxon>
        <taxon>Ascomycota</taxon>
        <taxon>Pezizomycotina</taxon>
        <taxon>Eurotiomycetes</taxon>
        <taxon>Eurotiomycetidae</taxon>
        <taxon>Eurotiales</taxon>
        <taxon>Aspergillaceae</taxon>
        <taxon>Aspergillus</taxon>
        <taxon>Aspergillus subgen. Nidulantes</taxon>
    </lineage>
</organism>
<feature type="compositionally biased region" description="Low complexity" evidence="2">
    <location>
        <begin position="241"/>
        <end position="256"/>
    </location>
</feature>
<name>A0ABR4GKZ8_9EURO</name>
<dbReference type="SMART" id="SM00906">
    <property type="entry name" value="Fungal_trans"/>
    <property type="match status" value="1"/>
</dbReference>
<dbReference type="EMBL" id="JBFTWV010000006">
    <property type="protein sequence ID" value="KAL2799734.1"/>
    <property type="molecule type" value="Genomic_DNA"/>
</dbReference>
<dbReference type="Proteomes" id="UP001610563">
    <property type="component" value="Unassembled WGS sequence"/>
</dbReference>
<sequence length="644" mass="71854">MTGIPHDRQPHRNRRLAAAQPVVKELMSMLPGYEVADLLVNTYFDCVHWFVLLFHQDDFRRRWQVLYNRPSNRHNQQEANPDSQNPGFIASFLMVLMIGIEYSGLHRKQLLAAANVDYAALKSRLLMTIRSHLIDIVAWGSLESAQTCVLLGTYYLFHGDPGVAWPVCGCGLRTALALGLHRNQHQPENLTGQALCNWRNRNEARKRCWWAIYEIETFCSVSYGYPHSISDTDWDVEPFDPSAKSQSPPSKPSPSSFEHPLLCEPTLLTYKYLMSKLSVITQQVLAQVYRIGPTESSESYPSPNTLMERVGDLNQRLMHWKEEIPALLNVHWAAPQESCYTSPEQLDRDVGASGPRFESHIFQLQALALHLAYENARILLYRPLLSIRFKSHTNSNNSAGLNSSSEGPLLHALQICRDAALATSRIISAPIMSLAAETYAAAFIGIHTFTAGLTLCILFSTDPLSPQSHEIKLGLQRLMAVQQKLRVHSPLSAQGLEILKQLVRHAMEKEWGALLDGPQLGSQGQSVNSAQPTTAYAMGPSPVPGNNFSHDMLALPPGEAFRTPVTGTATVEQDISIHGQEYILDPTLLQAIADVDRAINSSYSAELPEQDSPNGLGWSLSDQQLFPEQAWIWNLDAVDYSQCL</sequence>
<feature type="region of interest" description="Disordered" evidence="2">
    <location>
        <begin position="236"/>
        <end position="258"/>
    </location>
</feature>
<keyword evidence="5" id="KW-1185">Reference proteome</keyword>
<gene>
    <name evidence="4" type="ORF">BJX66DRAFT_228314</name>
</gene>
<protein>
    <submittedName>
        <fullName evidence="4">Fungal-specific transcription factor domain-containing protein</fullName>
    </submittedName>
</protein>